<reference evidence="1 2" key="1">
    <citation type="submission" date="2018-05" db="EMBL/GenBank/DDBJ databases">
        <title>The genome of Vibrio coralliilyticus phage YC.</title>
        <authorList>
            <person name="Benler S."/>
        </authorList>
    </citation>
    <scope>NUCLEOTIDE SEQUENCE [LARGE SCALE GENOMIC DNA]</scope>
</reference>
<dbReference type="KEGG" id="vg:55608503"/>
<proteinExistence type="predicted"/>
<sequence length="411" mass="47452">MLLTVPTYLQANFIHRVERMSRKADKMGFGRIDAVAVREAYSAKLPQKVDGEWIDRFVEVQDWELQGQALEASSLRIEGWDIVAKIEYFPDLGDCTINVFGDHEAKVMHMYNSHAEEHGKANQPCEHCSTNRRRNCSFILFKEDEGYKRVGSTCVNEFLGINHKHLIWLTTTLSEIQFDCEQGMEGRYCGIPQNQCFFDVFEYLCNAMYYIEKDGRIITKRECEGCDNEVPTWRLAMQSTFERNQFASDEQADKVDAVMASVLEQDVENLSAFDRNLRIFCDSERVHYKHLAQLIHVLKTTYETPEKDEKGYVDAYLGNEGDKLKNVKVTVERLLYGGFNDYGYSTTYTGCYLMRTEDGHALKWKTNKDIDAGDELLITSGKIKECSEYKGLKQTTVTNCRVIYAEYAEEE</sequence>
<evidence type="ECO:0000313" key="1">
    <source>
        <dbReference type="EMBL" id="AXC34425.1"/>
    </source>
</evidence>
<dbReference type="RefSeq" id="YP_009838271.1">
    <property type="nucleotide sequence ID" value="NC_048709.1"/>
</dbReference>
<keyword evidence="2" id="KW-1185">Reference proteome</keyword>
<dbReference type="EMBL" id="MH375644">
    <property type="protein sequence ID" value="AXC34425.1"/>
    <property type="molecule type" value="Genomic_DNA"/>
</dbReference>
<name>A0A384ZS09_9CAUD</name>
<evidence type="ECO:0000313" key="2">
    <source>
        <dbReference type="Proteomes" id="UP000260311"/>
    </source>
</evidence>
<protein>
    <submittedName>
        <fullName evidence="1">Uncharacterized protein</fullName>
    </submittedName>
</protein>
<organism evidence="1 2">
    <name type="scientific">Vibrio phage YC</name>
    <dbReference type="NCBI Taxonomy" id="2267403"/>
    <lineage>
        <taxon>Viruses</taxon>
        <taxon>Duplodnaviria</taxon>
        <taxon>Heunggongvirae</taxon>
        <taxon>Uroviricota</taxon>
        <taxon>Caudoviricetes</taxon>
        <taxon>Pantevenvirales</taxon>
        <taxon>Ackermannviridae</taxon>
        <taxon>Campanilevirus</taxon>
        <taxon>Campanilevirus YC</taxon>
    </lineage>
</organism>
<accession>A0A384ZS09</accession>
<dbReference type="GeneID" id="55608503"/>
<dbReference type="Proteomes" id="UP000260311">
    <property type="component" value="Segment"/>
</dbReference>